<sequence>MKALEMLLVVKRSERNRRITADKDLGSLDLLDPTHQNSRLYSSPIAGSFLQLRAYSSPSSFFSSLSAPSPNHHNRRRVAREKDLFESKLGTGSGHVAGLVKGHYPKMRQRCPLKS</sequence>
<keyword evidence="2" id="KW-1185">Reference proteome</keyword>
<dbReference type="EMBL" id="SWLB01000009">
    <property type="protein sequence ID" value="KAF3334637.1"/>
    <property type="molecule type" value="Genomic_DNA"/>
</dbReference>
<evidence type="ECO:0000313" key="1">
    <source>
        <dbReference type="EMBL" id="KAF3334637.1"/>
    </source>
</evidence>
<dbReference type="AlphaFoldDB" id="A0A833R5V9"/>
<organism evidence="1 2">
    <name type="scientific">Carex littledalei</name>
    <dbReference type="NCBI Taxonomy" id="544730"/>
    <lineage>
        <taxon>Eukaryota</taxon>
        <taxon>Viridiplantae</taxon>
        <taxon>Streptophyta</taxon>
        <taxon>Embryophyta</taxon>
        <taxon>Tracheophyta</taxon>
        <taxon>Spermatophyta</taxon>
        <taxon>Magnoliopsida</taxon>
        <taxon>Liliopsida</taxon>
        <taxon>Poales</taxon>
        <taxon>Cyperaceae</taxon>
        <taxon>Cyperoideae</taxon>
        <taxon>Cariceae</taxon>
        <taxon>Carex</taxon>
        <taxon>Carex subgen. Euthyceras</taxon>
    </lineage>
</organism>
<reference evidence="1" key="1">
    <citation type="submission" date="2020-01" db="EMBL/GenBank/DDBJ databases">
        <title>Genome sequence of Kobresia littledalei, the first chromosome-level genome in the family Cyperaceae.</title>
        <authorList>
            <person name="Qu G."/>
        </authorList>
    </citation>
    <scope>NUCLEOTIDE SEQUENCE</scope>
    <source>
        <strain evidence="1">C.B.Clarke</strain>
        <tissue evidence="1">Leaf</tissue>
    </source>
</reference>
<accession>A0A833R5V9</accession>
<gene>
    <name evidence="1" type="ORF">FCM35_KLT21241</name>
</gene>
<dbReference type="Proteomes" id="UP000623129">
    <property type="component" value="Unassembled WGS sequence"/>
</dbReference>
<protein>
    <submittedName>
        <fullName evidence="1">Uncharacterized protein</fullName>
    </submittedName>
</protein>
<name>A0A833R5V9_9POAL</name>
<comment type="caution">
    <text evidence="1">The sequence shown here is derived from an EMBL/GenBank/DDBJ whole genome shotgun (WGS) entry which is preliminary data.</text>
</comment>
<proteinExistence type="predicted"/>
<evidence type="ECO:0000313" key="2">
    <source>
        <dbReference type="Proteomes" id="UP000623129"/>
    </source>
</evidence>